<organism evidence="4 5">
    <name type="scientific">Novosphingobium capsulatum</name>
    <dbReference type="NCBI Taxonomy" id="13688"/>
    <lineage>
        <taxon>Bacteria</taxon>
        <taxon>Pseudomonadati</taxon>
        <taxon>Pseudomonadota</taxon>
        <taxon>Alphaproteobacteria</taxon>
        <taxon>Sphingomonadales</taxon>
        <taxon>Sphingomonadaceae</taxon>
        <taxon>Novosphingobium</taxon>
    </lineage>
</organism>
<accession>A0ABU1MKW1</accession>
<evidence type="ECO:0000313" key="5">
    <source>
        <dbReference type="Proteomes" id="UP001184150"/>
    </source>
</evidence>
<dbReference type="Proteomes" id="UP001184150">
    <property type="component" value="Unassembled WGS sequence"/>
</dbReference>
<dbReference type="PANTHER" id="PTHR10584:SF166">
    <property type="entry name" value="RIBOKINASE"/>
    <property type="match status" value="1"/>
</dbReference>
<comment type="caution">
    <text evidence="4">The sequence shown here is derived from an EMBL/GenBank/DDBJ whole genome shotgun (WGS) entry which is preliminary data.</text>
</comment>
<keyword evidence="1" id="KW-0808">Transferase</keyword>
<evidence type="ECO:0000313" key="4">
    <source>
        <dbReference type="EMBL" id="MDR6510980.1"/>
    </source>
</evidence>
<dbReference type="RefSeq" id="WP_022677715.1">
    <property type="nucleotide sequence ID" value="NZ_JAVDRD010000004.1"/>
</dbReference>
<dbReference type="SUPFAM" id="SSF53613">
    <property type="entry name" value="Ribokinase-like"/>
    <property type="match status" value="1"/>
</dbReference>
<keyword evidence="5" id="KW-1185">Reference proteome</keyword>
<name>A0ABU1MKW1_9SPHN</name>
<dbReference type="EMBL" id="JAVDRD010000004">
    <property type="protein sequence ID" value="MDR6510980.1"/>
    <property type="molecule type" value="Genomic_DNA"/>
</dbReference>
<evidence type="ECO:0000256" key="1">
    <source>
        <dbReference type="ARBA" id="ARBA00022679"/>
    </source>
</evidence>
<dbReference type="PANTHER" id="PTHR10584">
    <property type="entry name" value="SUGAR KINASE"/>
    <property type="match status" value="1"/>
</dbReference>
<sequence length="313" mass="32420">MDQSIDLLTVGLLTVDIAVRPVNELPPIDSGMLVESILLSPAGTAGGAAMVAAKLGLKVALASAIGDDLQGVAVRHGLEKAGVDLRFLVTNEQFPTSSTVLPVRSIGQRSTYHMVGASMVTPLHEDLAAALPQIRAIHWGAVNFPGIGEQAVAILKAAKAAGAFVTCDLVSPREGTMEDLARILPYVDLFMPSLAEVLHLHGNDDLRAAADRFIAMGAGGCVFKLGHEGAILLKPDYAVQVPALPIDPVDTTTCGDSFCVGFHAGRLRGLDEEASLRFATATAAQVAMGLGTVGALSSFDETMALSRSVGASS</sequence>
<dbReference type="Pfam" id="PF00294">
    <property type="entry name" value="PfkB"/>
    <property type="match status" value="1"/>
</dbReference>
<keyword evidence="2 4" id="KW-0418">Kinase</keyword>
<reference evidence="4 5" key="1">
    <citation type="submission" date="2023-07" db="EMBL/GenBank/DDBJ databases">
        <title>Sorghum-associated microbial communities from plants grown in Nebraska, USA.</title>
        <authorList>
            <person name="Schachtman D."/>
        </authorList>
    </citation>
    <scope>NUCLEOTIDE SEQUENCE [LARGE SCALE GENOMIC DNA]</scope>
    <source>
        <strain evidence="4 5">DS1027</strain>
    </source>
</reference>
<dbReference type="GO" id="GO:0016301">
    <property type="term" value="F:kinase activity"/>
    <property type="evidence" value="ECO:0007669"/>
    <property type="project" value="UniProtKB-KW"/>
</dbReference>
<feature type="domain" description="Carbohydrate kinase PfkB" evidence="3">
    <location>
        <begin position="14"/>
        <end position="292"/>
    </location>
</feature>
<protein>
    <submittedName>
        <fullName evidence="4">Sugar/nucleoside kinase (Ribokinase family)</fullName>
    </submittedName>
</protein>
<dbReference type="Gene3D" id="3.40.1190.20">
    <property type="match status" value="1"/>
</dbReference>
<gene>
    <name evidence="4" type="ORF">J2792_001852</name>
</gene>
<evidence type="ECO:0000259" key="3">
    <source>
        <dbReference type="Pfam" id="PF00294"/>
    </source>
</evidence>
<dbReference type="InterPro" id="IPR029056">
    <property type="entry name" value="Ribokinase-like"/>
</dbReference>
<proteinExistence type="predicted"/>
<evidence type="ECO:0000256" key="2">
    <source>
        <dbReference type="ARBA" id="ARBA00022777"/>
    </source>
</evidence>
<dbReference type="InterPro" id="IPR011611">
    <property type="entry name" value="PfkB_dom"/>
</dbReference>